<dbReference type="EMBL" id="CAXHTA020000017">
    <property type="protein sequence ID" value="CAL5227203.1"/>
    <property type="molecule type" value="Genomic_DNA"/>
</dbReference>
<comment type="catalytic activity">
    <reaction evidence="1">
        <text>Hydrolyzes free adenine bases from 7,8-dihydro-8-oxoguanine:adenine mismatched double-stranded DNA, leaving an apurinic site.</text>
        <dbReference type="EC" id="3.2.2.31"/>
    </reaction>
</comment>
<dbReference type="Pfam" id="PF00730">
    <property type="entry name" value="HhH-GPD"/>
    <property type="match status" value="1"/>
</dbReference>
<keyword evidence="8" id="KW-0227">DNA damage</keyword>
<dbReference type="InterPro" id="IPR011257">
    <property type="entry name" value="DNA_glycosylase"/>
</dbReference>
<evidence type="ECO:0000256" key="6">
    <source>
        <dbReference type="ARBA" id="ARBA00022485"/>
    </source>
</evidence>
<evidence type="ECO:0000256" key="13">
    <source>
        <dbReference type="ARBA" id="ARBA00023295"/>
    </source>
</evidence>
<evidence type="ECO:0000259" key="15">
    <source>
        <dbReference type="SMART" id="SM00478"/>
    </source>
</evidence>
<evidence type="ECO:0000256" key="3">
    <source>
        <dbReference type="ARBA" id="ARBA00008343"/>
    </source>
</evidence>
<evidence type="ECO:0000313" key="16">
    <source>
        <dbReference type="EMBL" id="CAL5227203.1"/>
    </source>
</evidence>
<evidence type="ECO:0000256" key="5">
    <source>
        <dbReference type="ARBA" id="ARBA00022023"/>
    </source>
</evidence>
<dbReference type="Gene3D" id="3.90.79.10">
    <property type="entry name" value="Nucleoside Triphosphate Pyrophosphohydrolase"/>
    <property type="match status" value="1"/>
</dbReference>
<dbReference type="Proteomes" id="UP001497392">
    <property type="component" value="Unassembled WGS sequence"/>
</dbReference>
<evidence type="ECO:0000313" key="17">
    <source>
        <dbReference type="Proteomes" id="UP001497392"/>
    </source>
</evidence>
<gene>
    <name evidence="16" type="primary">g10120</name>
    <name evidence="16" type="ORF">VP750_LOCUS9109</name>
</gene>
<keyword evidence="10" id="KW-0408">Iron</keyword>
<evidence type="ECO:0000256" key="4">
    <source>
        <dbReference type="ARBA" id="ARBA00012045"/>
    </source>
</evidence>
<evidence type="ECO:0000256" key="1">
    <source>
        <dbReference type="ARBA" id="ARBA00000843"/>
    </source>
</evidence>
<keyword evidence="14" id="KW-0175">Coiled coil</keyword>
<name>A0ABP1GBL4_9CHLO</name>
<dbReference type="InterPro" id="IPR015797">
    <property type="entry name" value="NUDIX_hydrolase-like_dom_sf"/>
</dbReference>
<comment type="caution">
    <text evidence="16">The sequence shown here is derived from an EMBL/GenBank/DDBJ whole genome shotgun (WGS) entry which is preliminary data.</text>
</comment>
<keyword evidence="11" id="KW-0411">Iron-sulfur</keyword>
<comment type="cofactor">
    <cofactor evidence="2">
        <name>[4Fe-4S] cluster</name>
        <dbReference type="ChEBI" id="CHEBI:49883"/>
    </cofactor>
</comment>
<dbReference type="Gene3D" id="1.10.340.30">
    <property type="entry name" value="Hypothetical protein, domain 2"/>
    <property type="match status" value="1"/>
</dbReference>
<keyword evidence="13" id="KW-0326">Glycosidase</keyword>
<comment type="similarity">
    <text evidence="3">Belongs to the Nth/MutY family.</text>
</comment>
<dbReference type="InterPro" id="IPR004036">
    <property type="entry name" value="Endonuclease-III-like_CS2"/>
</dbReference>
<dbReference type="EC" id="3.2.2.31" evidence="4"/>
<evidence type="ECO:0000256" key="10">
    <source>
        <dbReference type="ARBA" id="ARBA00023004"/>
    </source>
</evidence>
<dbReference type="CDD" id="cd03431">
    <property type="entry name" value="NUDIX_DNA_Glycosylase_C-MutY"/>
    <property type="match status" value="1"/>
</dbReference>
<organism evidence="16 17">
    <name type="scientific">Coccomyxa viridis</name>
    <dbReference type="NCBI Taxonomy" id="1274662"/>
    <lineage>
        <taxon>Eukaryota</taxon>
        <taxon>Viridiplantae</taxon>
        <taxon>Chlorophyta</taxon>
        <taxon>core chlorophytes</taxon>
        <taxon>Trebouxiophyceae</taxon>
        <taxon>Trebouxiophyceae incertae sedis</taxon>
        <taxon>Coccomyxaceae</taxon>
        <taxon>Coccomyxa</taxon>
    </lineage>
</organism>
<dbReference type="InterPro" id="IPR003265">
    <property type="entry name" value="HhH-GPD_domain"/>
</dbReference>
<dbReference type="InterPro" id="IPR044298">
    <property type="entry name" value="MIG/MutY"/>
</dbReference>
<keyword evidence="12" id="KW-0234">DNA repair</keyword>
<evidence type="ECO:0000256" key="9">
    <source>
        <dbReference type="ARBA" id="ARBA00022801"/>
    </source>
</evidence>
<dbReference type="Gene3D" id="1.10.1670.10">
    <property type="entry name" value="Helix-hairpin-Helix base-excision DNA repair enzymes (C-terminal)"/>
    <property type="match status" value="1"/>
</dbReference>
<feature type="coiled-coil region" evidence="14">
    <location>
        <begin position="417"/>
        <end position="444"/>
    </location>
</feature>
<evidence type="ECO:0000256" key="14">
    <source>
        <dbReference type="SAM" id="Coils"/>
    </source>
</evidence>
<dbReference type="CDD" id="cd00056">
    <property type="entry name" value="ENDO3c"/>
    <property type="match status" value="1"/>
</dbReference>
<protein>
    <recommendedName>
        <fullName evidence="5">Adenine DNA glycosylase</fullName>
        <ecNumber evidence="4">3.2.2.31</ecNumber>
    </recommendedName>
</protein>
<evidence type="ECO:0000256" key="2">
    <source>
        <dbReference type="ARBA" id="ARBA00001966"/>
    </source>
</evidence>
<evidence type="ECO:0000256" key="12">
    <source>
        <dbReference type="ARBA" id="ARBA00023204"/>
    </source>
</evidence>
<keyword evidence="17" id="KW-1185">Reference proteome</keyword>
<dbReference type="SUPFAM" id="SSF55811">
    <property type="entry name" value="Nudix"/>
    <property type="match status" value="1"/>
</dbReference>
<dbReference type="InterPro" id="IPR023170">
    <property type="entry name" value="HhH_base_excis_C"/>
</dbReference>
<dbReference type="SMART" id="SM00478">
    <property type="entry name" value="ENDO3c"/>
    <property type="match status" value="1"/>
</dbReference>
<dbReference type="SUPFAM" id="SSF48150">
    <property type="entry name" value="DNA-glycosylase"/>
    <property type="match status" value="1"/>
</dbReference>
<keyword evidence="6" id="KW-0004">4Fe-4S</keyword>
<evidence type="ECO:0000256" key="8">
    <source>
        <dbReference type="ARBA" id="ARBA00022763"/>
    </source>
</evidence>
<keyword evidence="9" id="KW-0378">Hydrolase</keyword>
<evidence type="ECO:0000256" key="11">
    <source>
        <dbReference type="ARBA" id="ARBA00023014"/>
    </source>
</evidence>
<dbReference type="PANTHER" id="PTHR42944:SF1">
    <property type="entry name" value="ADENINE DNA GLYCOSYLASE"/>
    <property type="match status" value="1"/>
</dbReference>
<reference evidence="16 17" key="1">
    <citation type="submission" date="2024-06" db="EMBL/GenBank/DDBJ databases">
        <authorList>
            <person name="Kraege A."/>
            <person name="Thomma B."/>
        </authorList>
    </citation>
    <scope>NUCLEOTIDE SEQUENCE [LARGE SCALE GENOMIC DNA]</scope>
</reference>
<dbReference type="InterPro" id="IPR029119">
    <property type="entry name" value="MutY_C"/>
</dbReference>
<keyword evidence="7" id="KW-0479">Metal-binding</keyword>
<dbReference type="Pfam" id="PF14815">
    <property type="entry name" value="NUDIX_4"/>
    <property type="match status" value="1"/>
</dbReference>
<evidence type="ECO:0000256" key="7">
    <source>
        <dbReference type="ARBA" id="ARBA00022723"/>
    </source>
</evidence>
<accession>A0ABP1GBL4</accession>
<proteinExistence type="inferred from homology"/>
<feature type="domain" description="HhH-GPD" evidence="15">
    <location>
        <begin position="64"/>
        <end position="213"/>
    </location>
</feature>
<dbReference type="PANTHER" id="PTHR42944">
    <property type="entry name" value="ADENINE DNA GLYCOSYLASE"/>
    <property type="match status" value="1"/>
</dbReference>
<sequence length="693" mass="76355">MPKQSKTTTIRRGLLEWYDEHHRVLPWRRNFHSKRPSQEGDLPGAPLDLPLDEFMYYVMVCEVMSQQTQLPRVVEYFNRWIGKWPNVQALSEASLDEVNAMWAGLGYYRRARFLLEGAQYVMQHHGGSFPRTSKELQKIPGIGAYTGNAIASIACKERMAVVDANVVRVLARLRRLAGDPKLAVKEHAALADALLDPDRPGDFNQAVMELGAKVCTVHQPPDCAQCPIRRQCQAYAEVEEHRVAGGDPADAPSVMAYPGKVEKAKRSEQSVAACVLELRSADSGAEPQLLLVQRPEKGLLAGLWEFPGIAVPAEASESERREQMDSLLLKLLGSSFDEGEVLQRQSLGNIVHIFSHIRMTLLVERLVLQVDDMPAQRMPDKDAGIPGTRWVSAKQLQKEGLSSSVCEGGSKGSSGISDDVLQRLRLAEEEAVKLREELAKAKAEALERGDEVVAEKAEESLEAIRTGRIDAGDLKRLNPFSDGGSNWLRERDVSFLIGKGPGESSSSEDAPSSAEAETVKRRLLIGVAATVALGAFALVPTDSLRPGKPAKPLFLYLIPLLRVQALLGDVRELVGEARWGELDDALRRIQGVPNNLESNVRDAAYSVEDSKARERAELIARDLIEYINSIDYQKYFDAMGRPGARGGDKEKQFSDFSIRAVDAAQGKLKEFLALMPKDAVAAAKEQAFVTFDG</sequence>
<dbReference type="PROSITE" id="PS01155">
    <property type="entry name" value="ENDONUCLEASE_III_2"/>
    <property type="match status" value="1"/>
</dbReference>